<accession>A0A146KIC2</accession>
<dbReference type="AlphaFoldDB" id="A0A146KIC2"/>
<dbReference type="EMBL" id="GDID01000203">
    <property type="protein sequence ID" value="JAP96403.1"/>
    <property type="molecule type" value="Transcribed_RNA"/>
</dbReference>
<proteinExistence type="predicted"/>
<organism evidence="1">
    <name type="scientific">Trepomonas sp. PC1</name>
    <dbReference type="NCBI Taxonomy" id="1076344"/>
    <lineage>
        <taxon>Eukaryota</taxon>
        <taxon>Metamonada</taxon>
        <taxon>Diplomonadida</taxon>
        <taxon>Hexamitidae</taxon>
        <taxon>Hexamitinae</taxon>
        <taxon>Trepomonas</taxon>
    </lineage>
</organism>
<evidence type="ECO:0000313" key="1">
    <source>
        <dbReference type="EMBL" id="JAP96403.1"/>
    </source>
</evidence>
<dbReference type="Gene3D" id="3.80.10.10">
    <property type="entry name" value="Ribonuclease Inhibitor"/>
    <property type="match status" value="1"/>
</dbReference>
<dbReference type="InterPro" id="IPR032675">
    <property type="entry name" value="LRR_dom_sf"/>
</dbReference>
<dbReference type="InterPro" id="IPR026906">
    <property type="entry name" value="LRR_5"/>
</dbReference>
<reference evidence="1" key="1">
    <citation type="submission" date="2015-07" db="EMBL/GenBank/DDBJ databases">
        <title>Adaptation to a free-living lifestyle via gene acquisitions in the diplomonad Trepomonas sp. PC1.</title>
        <authorList>
            <person name="Xu F."/>
            <person name="Jerlstrom-Hultqvist J."/>
            <person name="Kolisko M."/>
            <person name="Simpson A.G.B."/>
            <person name="Roger A.J."/>
            <person name="Svard S.G."/>
            <person name="Andersson J.O."/>
        </authorList>
    </citation>
    <scope>NUCLEOTIDE SEQUENCE</scope>
    <source>
        <strain evidence="1">PC1</strain>
    </source>
</reference>
<sequence>QSLDFSGLQRFDFKCVEDCMDIQYVRLPSVKSVRNVDARFLVTYSTLDSSDVMKKICKPLIQRQKSVQSADVRKNIGKLHTTKNSFEDNRILYTHFMHHIQNHIYQHLKGVVSISQDTVPAYAFTKTKISFFFGPEIRVVQEYSFQLCHSLRTFKAKKLEFIGLCAFAHCRSLSVIDLSFVQQLSSYCFEKTYLMDVKLPMCRSIPDHCFNQCHSLLQVTGPFETVSEDAFTNTVNVSVVVQQQRQTNNQALFQESGGKFLERRRIMQKLKRVQELSRIFKLNRAYFE</sequence>
<feature type="non-terminal residue" evidence="1">
    <location>
        <position position="1"/>
    </location>
</feature>
<gene>
    <name evidence="1" type="ORF">TPC1_10276</name>
</gene>
<dbReference type="SUPFAM" id="SSF52058">
    <property type="entry name" value="L domain-like"/>
    <property type="match status" value="1"/>
</dbReference>
<dbReference type="Pfam" id="PF13306">
    <property type="entry name" value="LRR_5"/>
    <property type="match status" value="1"/>
</dbReference>
<name>A0A146KIC2_9EUKA</name>
<protein>
    <submittedName>
        <fullName evidence="1">Leucine rich repeats-containing protein</fullName>
    </submittedName>
</protein>